<dbReference type="Gene3D" id="1.20.1260.10">
    <property type="match status" value="1"/>
</dbReference>
<evidence type="ECO:0000259" key="2">
    <source>
        <dbReference type="Pfam" id="PF13628"/>
    </source>
</evidence>
<evidence type="ECO:0000256" key="1">
    <source>
        <dbReference type="SAM" id="SignalP"/>
    </source>
</evidence>
<protein>
    <submittedName>
        <fullName evidence="3">Membrane protein</fullName>
    </submittedName>
</protein>
<keyword evidence="1" id="KW-0732">Signal</keyword>
<accession>A0ABY0TG23</accession>
<feature type="signal peptide" evidence="1">
    <location>
        <begin position="1"/>
        <end position="19"/>
    </location>
</feature>
<reference evidence="3 4" key="1">
    <citation type="submission" date="2016-10" db="EMBL/GenBank/DDBJ databases">
        <authorList>
            <person name="Varghese N."/>
            <person name="Submissions S."/>
        </authorList>
    </citation>
    <scope>NUCLEOTIDE SEQUENCE [LARGE SCALE GENOMIC DNA]</scope>
    <source>
        <strain evidence="3 4">Nl1</strain>
    </source>
</reference>
<gene>
    <name evidence="3" type="ORF">SAMN05216402_2244</name>
</gene>
<dbReference type="InterPro" id="IPR025419">
    <property type="entry name" value="DUF4142"/>
</dbReference>
<evidence type="ECO:0000313" key="4">
    <source>
        <dbReference type="Proteomes" id="UP000183471"/>
    </source>
</evidence>
<feature type="domain" description="DUF4142" evidence="2">
    <location>
        <begin position="26"/>
        <end position="165"/>
    </location>
</feature>
<organism evidence="3 4">
    <name type="scientific">Nitrosospira multiformis</name>
    <dbReference type="NCBI Taxonomy" id="1231"/>
    <lineage>
        <taxon>Bacteria</taxon>
        <taxon>Pseudomonadati</taxon>
        <taxon>Pseudomonadota</taxon>
        <taxon>Betaproteobacteria</taxon>
        <taxon>Nitrosomonadales</taxon>
        <taxon>Nitrosomonadaceae</taxon>
        <taxon>Nitrosospira</taxon>
    </lineage>
</organism>
<dbReference type="Proteomes" id="UP000183471">
    <property type="component" value="Unassembled WGS sequence"/>
</dbReference>
<proteinExistence type="predicted"/>
<feature type="chain" id="PRO_5046287764" evidence="1">
    <location>
        <begin position="20"/>
        <end position="175"/>
    </location>
</feature>
<dbReference type="RefSeq" id="WP_074632464.1">
    <property type="nucleotide sequence ID" value="NZ_FNKY01000001.1"/>
</dbReference>
<dbReference type="PANTHER" id="PTHR38593">
    <property type="entry name" value="BLR2558 PROTEIN"/>
    <property type="match status" value="1"/>
</dbReference>
<evidence type="ECO:0000313" key="3">
    <source>
        <dbReference type="EMBL" id="SDQ77698.1"/>
    </source>
</evidence>
<dbReference type="InterPro" id="IPR012347">
    <property type="entry name" value="Ferritin-like"/>
</dbReference>
<dbReference type="EMBL" id="FNKY01000001">
    <property type="protein sequence ID" value="SDQ77698.1"/>
    <property type="molecule type" value="Genomic_DNA"/>
</dbReference>
<sequence length="175" mass="19333">MKKLLMLVIALIVPIFAAAAETKALSDAEIVGIVLAVNQAEINGGILAQSTSSHPDVKAFGHRLAEEHNDSTSQFNDWAKKKNITPQSSSISDTLKADGEKYLEKLRKLNGILFDLDYVNHEVESHQQALDLWDGKLIPSAKNEELKHLLSLRRASLAGHFEQVKLIKTSLGRKK</sequence>
<name>A0ABY0TG23_9PROT</name>
<dbReference type="PANTHER" id="PTHR38593:SF1">
    <property type="entry name" value="BLR2558 PROTEIN"/>
    <property type="match status" value="1"/>
</dbReference>
<keyword evidence="4" id="KW-1185">Reference proteome</keyword>
<dbReference type="Pfam" id="PF13628">
    <property type="entry name" value="DUF4142"/>
    <property type="match status" value="1"/>
</dbReference>
<comment type="caution">
    <text evidence="3">The sequence shown here is derived from an EMBL/GenBank/DDBJ whole genome shotgun (WGS) entry which is preliminary data.</text>
</comment>